<sequence length="313" mass="36410">MAANIWIISISLLILLVGCPLLGRLLYGMKNKQAFAFYGAISLAITILLFFLTNHISLDSVFSEWGDYFSHIVDPLGIVLITIIVYITAGIGLIGGILEFVGEKTETAETYKHFKKFTKIKLYFFYFIYGYIFLFAIFSFSQFLIIFLQWEYKISWDFLNETLTFMQLNSILLPILGSILFGIKIFYSGFFSLEFYKSEFDPSMIKVGPKMRFFRHIISWFFGTLGVFVGILTFFLEYYENTADLNLYLGKSFFFLAATIQSILFYIFKDRYIDQLKPLKKQYELKPGKGVTTLLDKDEKSMEDHDSELKFDD</sequence>
<organism evidence="2 3">
    <name type="scientific">Promethearchaeum syntrophicum</name>
    <dbReference type="NCBI Taxonomy" id="2594042"/>
    <lineage>
        <taxon>Archaea</taxon>
        <taxon>Promethearchaeati</taxon>
        <taxon>Promethearchaeota</taxon>
        <taxon>Promethearchaeia</taxon>
        <taxon>Promethearchaeales</taxon>
        <taxon>Promethearchaeaceae</taxon>
        <taxon>Promethearchaeum</taxon>
    </lineage>
</organism>
<feature type="transmembrane region" description="Helical" evidence="1">
    <location>
        <begin position="170"/>
        <end position="196"/>
    </location>
</feature>
<proteinExistence type="predicted"/>
<feature type="transmembrane region" description="Helical" evidence="1">
    <location>
        <begin position="76"/>
        <end position="101"/>
    </location>
</feature>
<feature type="transmembrane region" description="Helical" evidence="1">
    <location>
        <begin position="122"/>
        <end position="150"/>
    </location>
</feature>
<reference evidence="2 3" key="1">
    <citation type="journal article" date="2020" name="Nature">
        <title>Isolation of an archaeon at the prokaryote-eukaryote interface.</title>
        <authorList>
            <person name="Imachi H."/>
            <person name="Nobu M.K."/>
            <person name="Nakahara N."/>
            <person name="Morono Y."/>
            <person name="Ogawara M."/>
            <person name="Takaki Y."/>
            <person name="Takano Y."/>
            <person name="Uematsu K."/>
            <person name="Ikuta T."/>
            <person name="Ito M."/>
            <person name="Matsui Y."/>
            <person name="Miyazaki M."/>
            <person name="Murata K."/>
            <person name="Saito Y."/>
            <person name="Sakai S."/>
            <person name="Song C."/>
            <person name="Tasumi E."/>
            <person name="Yamanaka Y."/>
            <person name="Yamaguchi T."/>
            <person name="Kamagata Y."/>
            <person name="Tamaki H."/>
            <person name="Takai K."/>
        </authorList>
    </citation>
    <scope>NUCLEOTIDE SEQUENCE [LARGE SCALE GENOMIC DNA]</scope>
    <source>
        <strain evidence="2 3">MK-D1</strain>
    </source>
</reference>
<dbReference type="GeneID" id="41331281"/>
<dbReference type="AlphaFoldDB" id="A0A5B9DFJ2"/>
<dbReference type="EMBL" id="CP042905">
    <property type="protein sequence ID" value="QEE17477.1"/>
    <property type="molecule type" value="Genomic_DNA"/>
</dbReference>
<keyword evidence="1" id="KW-1133">Transmembrane helix</keyword>
<evidence type="ECO:0000313" key="2">
    <source>
        <dbReference type="EMBL" id="QEE17477.1"/>
    </source>
</evidence>
<keyword evidence="3" id="KW-1185">Reference proteome</keyword>
<evidence type="ECO:0000313" key="3">
    <source>
        <dbReference type="Proteomes" id="UP000321408"/>
    </source>
</evidence>
<reference evidence="2 3" key="2">
    <citation type="journal article" date="2024" name="Int. J. Syst. Evol. Microbiol.">
        <title>Promethearchaeum syntrophicum gen. nov., sp. nov., an anaerobic, obligately syntrophic archaeon, the first isolate of the lineage 'Asgard' archaea, and proposal of the new archaeal phylum Promethearchaeota phyl. nov. and kingdom Promethearchaeati regn. nov.</title>
        <authorList>
            <person name="Imachi H."/>
            <person name="Nobu M.K."/>
            <person name="Kato S."/>
            <person name="Takaki Y."/>
            <person name="Miyazaki M."/>
            <person name="Miyata M."/>
            <person name="Ogawara M."/>
            <person name="Saito Y."/>
            <person name="Sakai S."/>
            <person name="Tahara Y.O."/>
            <person name="Takano Y."/>
            <person name="Tasumi E."/>
            <person name="Uematsu K."/>
            <person name="Yoshimura T."/>
            <person name="Itoh T."/>
            <person name="Ohkuma M."/>
            <person name="Takai K."/>
        </authorList>
    </citation>
    <scope>NUCLEOTIDE SEQUENCE [LARGE SCALE GENOMIC DNA]</scope>
    <source>
        <strain evidence="2 3">MK-D1</strain>
    </source>
</reference>
<accession>A0A5B9DFJ2</accession>
<gene>
    <name evidence="2" type="ORF">DSAG12_03314</name>
</gene>
<dbReference type="KEGG" id="psyt:DSAG12_03314"/>
<dbReference type="RefSeq" id="WP_147664369.1">
    <property type="nucleotide sequence ID" value="NZ_CP042905.2"/>
</dbReference>
<keyword evidence="1" id="KW-0812">Transmembrane</keyword>
<feature type="transmembrane region" description="Helical" evidence="1">
    <location>
        <begin position="217"/>
        <end position="236"/>
    </location>
</feature>
<keyword evidence="1" id="KW-0472">Membrane</keyword>
<evidence type="ECO:0000256" key="1">
    <source>
        <dbReference type="SAM" id="Phobius"/>
    </source>
</evidence>
<feature type="transmembrane region" description="Helical" evidence="1">
    <location>
        <begin position="34"/>
        <end position="56"/>
    </location>
</feature>
<feature type="transmembrane region" description="Helical" evidence="1">
    <location>
        <begin position="6"/>
        <end position="27"/>
    </location>
</feature>
<name>A0A5B9DFJ2_9ARCH</name>
<feature type="transmembrane region" description="Helical" evidence="1">
    <location>
        <begin position="248"/>
        <end position="268"/>
    </location>
</feature>
<dbReference type="Proteomes" id="UP000321408">
    <property type="component" value="Chromosome"/>
</dbReference>
<protein>
    <recommendedName>
        <fullName evidence="4">Transmembrane protein</fullName>
    </recommendedName>
</protein>
<evidence type="ECO:0008006" key="4">
    <source>
        <dbReference type="Google" id="ProtNLM"/>
    </source>
</evidence>